<comment type="caution">
    <text evidence="5">The sequence shown here is derived from an EMBL/GenBank/DDBJ whole genome shotgun (WGS) entry which is preliminary data.</text>
</comment>
<evidence type="ECO:0000256" key="3">
    <source>
        <dbReference type="SAM" id="Phobius"/>
    </source>
</evidence>
<sequence length="698" mass="78306">MEFNGGSISADHLCVLVHGLWGNPNHMNQVAKALRAAYTEDELYLLLAKRNSGNFTYDGIELGGERVCAEIEEEIESIRKRGGNIRKLSIVGYSLGGLVARYAIGLLSAKGVLDHVEPVNFTTFATPHLGVRAALRGLYDKIWNRLGPRTLSESGRQLFIVDNFRDTGRPLLSILADPDSIFMTGLKKFKRRTLYSNVINDRTVVHYTSMITPTDPFTDIAKVKVNFVQGYEDVILDQTNPATPLPSVNPKPTIQSVATDGLAYIKNGPYVLALSIILPIGITAFLLNAVVQTVRSSRRIQLHETGKAGIQIDKYRMPLWIKEIQGTVEDVYENLNSSQKPAYLTSQDDAAFDSTLDMPDLERRQTESHVPTLALAPCQFDMITALNSAGWRKYPVWIHKVRHSHAAIIVRADKPTFSEGHVVLKHWLDGEFLLHATHQYGLPTAEARLDLSRPYSNYAPRGPPPYYDVYGQPPKSRSSRLKDMAIGSALTIIVFATYIYYQSRVLAKQLREEMDREEKLQVIEEHYEELLGEIQAGDENSPEAIERKRLLFKERAIALVRANIPEAQAVTELGPLPMLPVDIAYQARIEQQTIEEDDTIILLTQAPPAAEAYTGARYDITVAINAFAAKFDANAIERGYISQREPKIQEIICRLNYKLKNLQEEGTIDDVAVGVVHMWDGSFNFICHDGQVMFELRN</sequence>
<evidence type="ECO:0000259" key="4">
    <source>
        <dbReference type="Pfam" id="PF05057"/>
    </source>
</evidence>
<organism evidence="5 6">
    <name type="scientific">Xylaria arbuscula</name>
    <dbReference type="NCBI Taxonomy" id="114810"/>
    <lineage>
        <taxon>Eukaryota</taxon>
        <taxon>Fungi</taxon>
        <taxon>Dikarya</taxon>
        <taxon>Ascomycota</taxon>
        <taxon>Pezizomycotina</taxon>
        <taxon>Sordariomycetes</taxon>
        <taxon>Xylariomycetidae</taxon>
        <taxon>Xylariales</taxon>
        <taxon>Xylariaceae</taxon>
        <taxon>Xylaria</taxon>
    </lineage>
</organism>
<dbReference type="AlphaFoldDB" id="A0A9W8N5E4"/>
<keyword evidence="3" id="KW-1133">Transmembrane helix</keyword>
<evidence type="ECO:0000256" key="1">
    <source>
        <dbReference type="ARBA" id="ARBA00007920"/>
    </source>
</evidence>
<dbReference type="GO" id="GO:0016042">
    <property type="term" value="P:lipid catabolic process"/>
    <property type="evidence" value="ECO:0007669"/>
    <property type="project" value="UniProtKB-KW"/>
</dbReference>
<feature type="transmembrane region" description="Helical" evidence="3">
    <location>
        <begin position="270"/>
        <end position="291"/>
    </location>
</feature>
<feature type="transmembrane region" description="Helical" evidence="3">
    <location>
        <begin position="484"/>
        <end position="501"/>
    </location>
</feature>
<dbReference type="InterPro" id="IPR044294">
    <property type="entry name" value="Lipase-like"/>
</dbReference>
<dbReference type="SUPFAM" id="SSF53474">
    <property type="entry name" value="alpha/beta-Hydrolases"/>
    <property type="match status" value="1"/>
</dbReference>
<dbReference type="Proteomes" id="UP001148614">
    <property type="component" value="Unassembled WGS sequence"/>
</dbReference>
<evidence type="ECO:0000313" key="5">
    <source>
        <dbReference type="EMBL" id="KAJ3557249.1"/>
    </source>
</evidence>
<dbReference type="EMBL" id="JANPWZ010002633">
    <property type="protein sequence ID" value="KAJ3557249.1"/>
    <property type="molecule type" value="Genomic_DNA"/>
</dbReference>
<proteinExistence type="inferred from homology"/>
<keyword evidence="2" id="KW-0443">Lipid metabolism</keyword>
<dbReference type="InterPro" id="IPR007751">
    <property type="entry name" value="DUF676_lipase-like"/>
</dbReference>
<evidence type="ECO:0000313" key="6">
    <source>
        <dbReference type="Proteomes" id="UP001148614"/>
    </source>
</evidence>
<gene>
    <name evidence="5" type="ORF">NPX13_g9969</name>
</gene>
<dbReference type="InterPro" id="IPR029058">
    <property type="entry name" value="AB_hydrolase_fold"/>
</dbReference>
<evidence type="ECO:0000256" key="2">
    <source>
        <dbReference type="ARBA" id="ARBA00022963"/>
    </source>
</evidence>
<dbReference type="GO" id="GO:0047372">
    <property type="term" value="F:monoacylglycerol lipase activity"/>
    <property type="evidence" value="ECO:0007669"/>
    <property type="project" value="TreeGrafter"/>
</dbReference>
<keyword evidence="3" id="KW-0812">Transmembrane</keyword>
<comment type="similarity">
    <text evidence="1">Belongs to the putative lipase ROG1 family.</text>
</comment>
<dbReference type="VEuPathDB" id="FungiDB:F4678DRAFT_424075"/>
<keyword evidence="6" id="KW-1185">Reference proteome</keyword>
<keyword evidence="3" id="KW-0472">Membrane</keyword>
<reference evidence="5" key="1">
    <citation type="submission" date="2022-07" db="EMBL/GenBank/DDBJ databases">
        <title>Genome Sequence of Xylaria arbuscula.</title>
        <authorList>
            <person name="Buettner E."/>
        </authorList>
    </citation>
    <scope>NUCLEOTIDE SEQUENCE</scope>
    <source>
        <strain evidence="5">VT107</strain>
    </source>
</reference>
<keyword evidence="2" id="KW-0442">Lipid degradation</keyword>
<feature type="domain" description="DUF676" evidence="4">
    <location>
        <begin position="9"/>
        <end position="210"/>
    </location>
</feature>
<protein>
    <recommendedName>
        <fullName evidence="4">DUF676 domain-containing protein</fullName>
    </recommendedName>
</protein>
<dbReference type="Pfam" id="PF05057">
    <property type="entry name" value="DUF676"/>
    <property type="match status" value="1"/>
</dbReference>
<dbReference type="PANTHER" id="PTHR12482:SF65">
    <property type="entry name" value="ESTERASE, PUTATIVE (AFU_ORTHOLOGUE AFUA_3G12320)-RELATED"/>
    <property type="match status" value="1"/>
</dbReference>
<dbReference type="PANTHER" id="PTHR12482">
    <property type="entry name" value="LIPASE ROG1-RELATED-RELATED"/>
    <property type="match status" value="1"/>
</dbReference>
<dbReference type="Gene3D" id="3.40.50.1820">
    <property type="entry name" value="alpha/beta hydrolase"/>
    <property type="match status" value="1"/>
</dbReference>
<dbReference type="GO" id="GO:0005811">
    <property type="term" value="C:lipid droplet"/>
    <property type="evidence" value="ECO:0007669"/>
    <property type="project" value="TreeGrafter"/>
</dbReference>
<name>A0A9W8N5E4_9PEZI</name>
<accession>A0A9W8N5E4</accession>
<dbReference type="GO" id="GO:0004622">
    <property type="term" value="F:phosphatidylcholine lysophospholipase activity"/>
    <property type="evidence" value="ECO:0007669"/>
    <property type="project" value="TreeGrafter"/>
</dbReference>
<dbReference type="VEuPathDB" id="FungiDB:F4678DRAFT_424074"/>